<evidence type="ECO:0000256" key="8">
    <source>
        <dbReference type="SAM" id="MobiDB-lite"/>
    </source>
</evidence>
<dbReference type="GO" id="GO:0005829">
    <property type="term" value="C:cytosol"/>
    <property type="evidence" value="ECO:0007669"/>
    <property type="project" value="TreeGrafter"/>
</dbReference>
<feature type="compositionally biased region" description="Polar residues" evidence="8">
    <location>
        <begin position="384"/>
        <end position="397"/>
    </location>
</feature>
<dbReference type="PANTHER" id="PTHR24006:SF687">
    <property type="entry name" value="UBIQUITIN CARBOXYL-TERMINAL HYDROLASE 10"/>
    <property type="match status" value="1"/>
</dbReference>
<evidence type="ECO:0000313" key="10">
    <source>
        <dbReference type="EMBL" id="CAF1224700.1"/>
    </source>
</evidence>
<feature type="compositionally biased region" description="Low complexity" evidence="8">
    <location>
        <begin position="132"/>
        <end position="152"/>
    </location>
</feature>
<dbReference type="Gene3D" id="3.90.70.10">
    <property type="entry name" value="Cysteine proteinases"/>
    <property type="match status" value="1"/>
</dbReference>
<dbReference type="SUPFAM" id="SSF54001">
    <property type="entry name" value="Cysteine proteinases"/>
    <property type="match status" value="1"/>
</dbReference>
<evidence type="ECO:0000256" key="4">
    <source>
        <dbReference type="ARBA" id="ARBA00022670"/>
    </source>
</evidence>
<sequence>MTDFIFGDFSEQEAEKFFGHDKQAVTINEPEFPWATDDCMTTTIEFGFDVPSVISPSGVGAVTYPMYNSCNGSSSHQESTGSALTSPPYSSKSSSVENLKITKQSSSSRNHHHSDRKLKKKRPPNYYRQEYQQMLEQSTLQQQQQQQQINGQNDETTPTQICSNEQTPQIEQNSNDSNLLLLSTNDDRYISCDQWVDSTMKHQMANNDEDQLSSKQSVNDDDDEIDSDGPETTTDTDNDNDLLQSTSTTRPSYPVNIIPTDKKSENKSIQNSTQNLLSTPNQLTNDLNIYSTSVASGTSIETLKASNNLSSPLSSPNKQNDLPKSKPVSWADLFRSQTSAALPLSNTQSPLPQQTITPNKKPQTISMPVLSGTQISTTSSQQQPHQNGNITSKTNANSFYSKPNYHVYNSNGLESKSLEDYFSKCEVRPSAMAIKPRGLINKNNYCYINATFQALLACPAFFNVMKYIPLNEDSADHNVPCMKAVHAFVNQFEKMDRSKSNSANHKDIICGQAFDPTDILQEIARFRHVSLDVVKTKQEDAHELLCQLLSEIHDEICSVLYDTAINKIDESSSTSDVATPATNLVQNGEEKSEDWLQVGKRNRTHVLRTNEIRKSLMADIFAGKFRSTVHTAGNQKSVTHEPFFTLSLDIKDPKITSLDEALLRFCEQSTLSDYIDSKTRQNVHTNKTMLIEQLPPILIIHLKCFYEESDGAKKINKSFNYTVNLTLPKDGAKKINKSFNYTVNLTLPKGILTEQARKHSHERYKLFAVEYHRGERATDGHYLTDVFHPGLQGWLRYDDSHVHVVTSSQVMNSSAEKLTPYLLFYRRGD</sequence>
<feature type="region of interest" description="Disordered" evidence="8">
    <location>
        <begin position="341"/>
        <end position="397"/>
    </location>
</feature>
<keyword evidence="7" id="KW-0788">Thiol protease</keyword>
<dbReference type="EC" id="3.4.19.12" evidence="3"/>
<dbReference type="GO" id="GO:0004843">
    <property type="term" value="F:cysteine-type deubiquitinase activity"/>
    <property type="evidence" value="ECO:0007669"/>
    <property type="project" value="UniProtKB-EC"/>
</dbReference>
<dbReference type="InterPro" id="IPR018200">
    <property type="entry name" value="USP_CS"/>
</dbReference>
<keyword evidence="4" id="KW-0645">Protease</keyword>
<evidence type="ECO:0000256" key="2">
    <source>
        <dbReference type="ARBA" id="ARBA00005427"/>
    </source>
</evidence>
<dbReference type="InterPro" id="IPR050164">
    <property type="entry name" value="Peptidase_C19"/>
</dbReference>
<reference evidence="10" key="1">
    <citation type="submission" date="2021-02" db="EMBL/GenBank/DDBJ databases">
        <authorList>
            <person name="Nowell W R."/>
        </authorList>
    </citation>
    <scope>NUCLEOTIDE SEQUENCE</scope>
</reference>
<dbReference type="Pfam" id="PF00443">
    <property type="entry name" value="UCH"/>
    <property type="match status" value="1"/>
</dbReference>
<dbReference type="CDD" id="cd02257">
    <property type="entry name" value="Peptidase_C19"/>
    <property type="match status" value="1"/>
</dbReference>
<protein>
    <recommendedName>
        <fullName evidence="3">ubiquitinyl hydrolase 1</fullName>
        <ecNumber evidence="3">3.4.19.12</ecNumber>
    </recommendedName>
</protein>
<dbReference type="GO" id="GO:0010506">
    <property type="term" value="P:regulation of autophagy"/>
    <property type="evidence" value="ECO:0007669"/>
    <property type="project" value="TreeGrafter"/>
</dbReference>
<feature type="compositionally biased region" description="Low complexity" evidence="8">
    <location>
        <begin position="371"/>
        <end position="383"/>
    </location>
</feature>
<feature type="region of interest" description="Disordered" evidence="8">
    <location>
        <begin position="207"/>
        <end position="280"/>
    </location>
</feature>
<feature type="compositionally biased region" description="Polar residues" evidence="8">
    <location>
        <begin position="72"/>
        <end position="85"/>
    </location>
</feature>
<feature type="compositionally biased region" description="Polar residues" evidence="8">
    <location>
        <begin position="341"/>
        <end position="366"/>
    </location>
</feature>
<comment type="similarity">
    <text evidence="2">Belongs to the peptidase C19 family. USP10 subfamily.</text>
</comment>
<feature type="compositionally biased region" description="Polar residues" evidence="8">
    <location>
        <begin position="242"/>
        <end position="251"/>
    </location>
</feature>
<dbReference type="EMBL" id="CAJNOW010000068">
    <property type="protein sequence ID" value="CAF1224700.1"/>
    <property type="molecule type" value="Genomic_DNA"/>
</dbReference>
<dbReference type="InterPro" id="IPR001394">
    <property type="entry name" value="Peptidase_C19_UCH"/>
</dbReference>
<dbReference type="PANTHER" id="PTHR24006">
    <property type="entry name" value="UBIQUITIN CARBOXYL-TERMINAL HYDROLASE"/>
    <property type="match status" value="1"/>
</dbReference>
<evidence type="ECO:0000256" key="5">
    <source>
        <dbReference type="ARBA" id="ARBA00022786"/>
    </source>
</evidence>
<dbReference type="InterPro" id="IPR038765">
    <property type="entry name" value="Papain-like_cys_pep_sf"/>
</dbReference>
<dbReference type="GO" id="GO:0030330">
    <property type="term" value="P:DNA damage response, signal transduction by p53 class mediator"/>
    <property type="evidence" value="ECO:0007669"/>
    <property type="project" value="TreeGrafter"/>
</dbReference>
<feature type="region of interest" description="Disordered" evidence="8">
    <location>
        <begin position="307"/>
        <end position="326"/>
    </location>
</feature>
<comment type="caution">
    <text evidence="10">The sequence shown here is derived from an EMBL/GenBank/DDBJ whole genome shotgun (WGS) entry which is preliminary data.</text>
</comment>
<evidence type="ECO:0000256" key="1">
    <source>
        <dbReference type="ARBA" id="ARBA00000707"/>
    </source>
</evidence>
<evidence type="ECO:0000256" key="7">
    <source>
        <dbReference type="ARBA" id="ARBA00022807"/>
    </source>
</evidence>
<organism evidence="10 11">
    <name type="scientific">Rotaria magnacalcarata</name>
    <dbReference type="NCBI Taxonomy" id="392030"/>
    <lineage>
        <taxon>Eukaryota</taxon>
        <taxon>Metazoa</taxon>
        <taxon>Spiralia</taxon>
        <taxon>Gnathifera</taxon>
        <taxon>Rotifera</taxon>
        <taxon>Eurotatoria</taxon>
        <taxon>Bdelloidea</taxon>
        <taxon>Philodinida</taxon>
        <taxon>Philodinidae</taxon>
        <taxon>Rotaria</taxon>
    </lineage>
</organism>
<feature type="compositionally biased region" description="Polar residues" evidence="8">
    <location>
        <begin position="267"/>
        <end position="280"/>
    </location>
</feature>
<feature type="domain" description="USP" evidence="9">
    <location>
        <begin position="437"/>
        <end position="828"/>
    </location>
</feature>
<feature type="compositionally biased region" description="Acidic residues" evidence="8">
    <location>
        <begin position="219"/>
        <end position="240"/>
    </location>
</feature>
<feature type="compositionally biased region" description="Basic residues" evidence="8">
    <location>
        <begin position="109"/>
        <end position="123"/>
    </location>
</feature>
<dbReference type="GO" id="GO:0016579">
    <property type="term" value="P:protein deubiquitination"/>
    <property type="evidence" value="ECO:0007669"/>
    <property type="project" value="InterPro"/>
</dbReference>
<feature type="compositionally biased region" description="Low complexity" evidence="8">
    <location>
        <begin position="307"/>
        <end position="317"/>
    </location>
</feature>
<feature type="compositionally biased region" description="Low complexity" evidence="8">
    <location>
        <begin position="86"/>
        <end position="95"/>
    </location>
</feature>
<gene>
    <name evidence="10" type="ORF">KQP761_LOCUS987</name>
</gene>
<feature type="region of interest" description="Disordered" evidence="8">
    <location>
        <begin position="72"/>
        <end position="161"/>
    </location>
</feature>
<evidence type="ECO:0000256" key="3">
    <source>
        <dbReference type="ARBA" id="ARBA00012759"/>
    </source>
</evidence>
<proteinExistence type="inferred from homology"/>
<dbReference type="InterPro" id="IPR028889">
    <property type="entry name" value="USP"/>
</dbReference>
<dbReference type="GO" id="GO:0005634">
    <property type="term" value="C:nucleus"/>
    <property type="evidence" value="ECO:0007669"/>
    <property type="project" value="TreeGrafter"/>
</dbReference>
<dbReference type="GO" id="GO:0006508">
    <property type="term" value="P:proteolysis"/>
    <property type="evidence" value="ECO:0007669"/>
    <property type="project" value="UniProtKB-KW"/>
</dbReference>
<keyword evidence="5" id="KW-0833">Ubl conjugation pathway</keyword>
<evidence type="ECO:0000259" key="9">
    <source>
        <dbReference type="PROSITE" id="PS50235"/>
    </source>
</evidence>
<name>A0A814Y3G3_9BILA</name>
<dbReference type="PROSITE" id="PS00973">
    <property type="entry name" value="USP_2"/>
    <property type="match status" value="1"/>
</dbReference>
<evidence type="ECO:0000313" key="11">
    <source>
        <dbReference type="Proteomes" id="UP000663834"/>
    </source>
</evidence>
<keyword evidence="6" id="KW-0378">Hydrolase</keyword>
<evidence type="ECO:0000256" key="6">
    <source>
        <dbReference type="ARBA" id="ARBA00022801"/>
    </source>
</evidence>
<dbReference type="Proteomes" id="UP000663834">
    <property type="component" value="Unassembled WGS sequence"/>
</dbReference>
<accession>A0A814Y3G3</accession>
<dbReference type="OrthoDB" id="429671at2759"/>
<comment type="catalytic activity">
    <reaction evidence="1">
        <text>Thiol-dependent hydrolysis of ester, thioester, amide, peptide and isopeptide bonds formed by the C-terminal Gly of ubiquitin (a 76-residue protein attached to proteins as an intracellular targeting signal).</text>
        <dbReference type="EC" id="3.4.19.12"/>
    </reaction>
</comment>
<dbReference type="PROSITE" id="PS50235">
    <property type="entry name" value="USP_3"/>
    <property type="match status" value="1"/>
</dbReference>
<dbReference type="AlphaFoldDB" id="A0A814Y3G3"/>